<dbReference type="EMBL" id="BTSX01000006">
    <property type="protein sequence ID" value="GMT05730.1"/>
    <property type="molecule type" value="Genomic_DNA"/>
</dbReference>
<feature type="region of interest" description="Disordered" evidence="7">
    <location>
        <begin position="138"/>
        <end position="249"/>
    </location>
</feature>
<sequence length="249" mass="27747">SVESVNTSSSLPPPTADTTYVNSKQFHRIMRRREARARLEASGRVPKNRSKYLHESRHRHACNRVRGEGGKFNKVQKGKEEMNTSGNTEEHSPAKIVKTEIDTPEKKPNQLSDEQKEIIQIAPKKDYRKLPVKRIGNYPAPALRSRNPTPLTLKSPPTPTQPRPTALITHLPLPPQSKSRPAGFRAARPSEINKLLPTTYAEPKTTASKVETLPDKILEESPSSSNSPRPASDVEAKQHAHSDFALVNL</sequence>
<evidence type="ECO:0000256" key="2">
    <source>
        <dbReference type="ARBA" id="ARBA00023015"/>
    </source>
</evidence>
<comment type="caution">
    <text evidence="8">The sequence shown here is derived from an EMBL/GenBank/DDBJ whole genome shotgun (WGS) entry which is preliminary data.</text>
</comment>
<feature type="compositionally biased region" description="Basic and acidic residues" evidence="7">
    <location>
        <begin position="232"/>
        <end position="242"/>
    </location>
</feature>
<dbReference type="InterPro" id="IPR001289">
    <property type="entry name" value="NFYA"/>
</dbReference>
<comment type="subunit">
    <text evidence="6">Heterotrimer.</text>
</comment>
<evidence type="ECO:0000256" key="3">
    <source>
        <dbReference type="ARBA" id="ARBA00023125"/>
    </source>
</evidence>
<dbReference type="GO" id="GO:0005634">
    <property type="term" value="C:nucleus"/>
    <property type="evidence" value="ECO:0007669"/>
    <property type="project" value="UniProtKB-SubCell"/>
</dbReference>
<evidence type="ECO:0000256" key="6">
    <source>
        <dbReference type="RuleBase" id="RU367155"/>
    </source>
</evidence>
<comment type="function">
    <text evidence="6">Component of the sequence-specific heterotrimeric transcription factor (NF-Y) which specifically recognizes a 5'-CCAAT-3' box motif found in the promoters of its target genes.</text>
</comment>
<keyword evidence="9" id="KW-1185">Reference proteome</keyword>
<evidence type="ECO:0000313" key="8">
    <source>
        <dbReference type="EMBL" id="GMT05730.1"/>
    </source>
</evidence>
<feature type="compositionally biased region" description="Basic residues" evidence="7">
    <location>
        <begin position="46"/>
        <end position="60"/>
    </location>
</feature>
<dbReference type="Pfam" id="PF02045">
    <property type="entry name" value="CBFB_NFYA"/>
    <property type="match status" value="1"/>
</dbReference>
<evidence type="ECO:0000256" key="4">
    <source>
        <dbReference type="ARBA" id="ARBA00023163"/>
    </source>
</evidence>
<feature type="non-terminal residue" evidence="8">
    <location>
        <position position="1"/>
    </location>
</feature>
<protein>
    <recommendedName>
        <fullName evidence="6">Nuclear transcription factor Y subunit</fullName>
    </recommendedName>
</protein>
<comment type="subcellular location">
    <subcellularLocation>
        <location evidence="1 6">Nucleus</location>
    </subcellularLocation>
</comment>
<dbReference type="GO" id="GO:0003677">
    <property type="term" value="F:DNA binding"/>
    <property type="evidence" value="ECO:0007669"/>
    <property type="project" value="UniProtKB-KW"/>
</dbReference>
<dbReference type="Proteomes" id="UP001432027">
    <property type="component" value="Unassembled WGS sequence"/>
</dbReference>
<evidence type="ECO:0000256" key="7">
    <source>
        <dbReference type="SAM" id="MobiDB-lite"/>
    </source>
</evidence>
<dbReference type="SMART" id="SM00521">
    <property type="entry name" value="CBF"/>
    <property type="match status" value="1"/>
</dbReference>
<evidence type="ECO:0000313" key="9">
    <source>
        <dbReference type="Proteomes" id="UP001432027"/>
    </source>
</evidence>
<dbReference type="GO" id="GO:0003700">
    <property type="term" value="F:DNA-binding transcription factor activity"/>
    <property type="evidence" value="ECO:0007669"/>
    <property type="project" value="UniProtKB-UniRule"/>
</dbReference>
<feature type="compositionally biased region" description="Basic residues" evidence="7">
    <location>
        <begin position="25"/>
        <end position="35"/>
    </location>
</feature>
<keyword evidence="5 6" id="KW-0539">Nucleus</keyword>
<comment type="similarity">
    <text evidence="6">Belongs to the NFYA/HAP2 subunit family.</text>
</comment>
<gene>
    <name evidence="8" type="ORF">PENTCL1PPCAC_27904</name>
</gene>
<reference evidence="8" key="1">
    <citation type="submission" date="2023-10" db="EMBL/GenBank/DDBJ databases">
        <title>Genome assembly of Pristionchus species.</title>
        <authorList>
            <person name="Yoshida K."/>
            <person name="Sommer R.J."/>
        </authorList>
    </citation>
    <scope>NUCLEOTIDE SEQUENCE</scope>
    <source>
        <strain evidence="8">RS0144</strain>
    </source>
</reference>
<feature type="compositionally biased region" description="Low complexity" evidence="7">
    <location>
        <begin position="221"/>
        <end position="231"/>
    </location>
</feature>
<proteinExistence type="inferred from homology"/>
<dbReference type="PANTHER" id="PTHR12632">
    <property type="entry name" value="TRANSCRIPTION FACTOR NF-Y ALPHA-RELATED"/>
    <property type="match status" value="1"/>
</dbReference>
<dbReference type="AlphaFoldDB" id="A0AAV5UIM7"/>
<feature type="compositionally biased region" description="Polar residues" evidence="7">
    <location>
        <begin position="1"/>
        <end position="24"/>
    </location>
</feature>
<keyword evidence="2 6" id="KW-0805">Transcription regulation</keyword>
<name>A0AAV5UIM7_9BILA</name>
<keyword evidence="4 6" id="KW-0804">Transcription</keyword>
<evidence type="ECO:0000256" key="1">
    <source>
        <dbReference type="ARBA" id="ARBA00004123"/>
    </source>
</evidence>
<dbReference type="PROSITE" id="PS51152">
    <property type="entry name" value="NFYA_HAP2_2"/>
    <property type="match status" value="1"/>
</dbReference>
<evidence type="ECO:0000256" key="5">
    <source>
        <dbReference type="ARBA" id="ARBA00023242"/>
    </source>
</evidence>
<keyword evidence="3 6" id="KW-0238">DNA-binding</keyword>
<feature type="region of interest" description="Disordered" evidence="7">
    <location>
        <begin position="1"/>
        <end position="60"/>
    </location>
</feature>
<organism evidence="8 9">
    <name type="scientific">Pristionchus entomophagus</name>
    <dbReference type="NCBI Taxonomy" id="358040"/>
    <lineage>
        <taxon>Eukaryota</taxon>
        <taxon>Metazoa</taxon>
        <taxon>Ecdysozoa</taxon>
        <taxon>Nematoda</taxon>
        <taxon>Chromadorea</taxon>
        <taxon>Rhabditida</taxon>
        <taxon>Rhabditina</taxon>
        <taxon>Diplogasteromorpha</taxon>
        <taxon>Diplogasteroidea</taxon>
        <taxon>Neodiplogasteridae</taxon>
        <taxon>Pristionchus</taxon>
    </lineage>
</organism>
<dbReference type="Gene3D" id="6.10.250.2430">
    <property type="match status" value="1"/>
</dbReference>
<accession>A0AAV5UIM7</accession>
<dbReference type="PRINTS" id="PR00616">
    <property type="entry name" value="CCAATSUBUNTB"/>
</dbReference>